<dbReference type="RefSeq" id="WP_249244165.1">
    <property type="nucleotide sequence ID" value="NZ_JAKPBZ010000108.1"/>
</dbReference>
<gene>
    <name evidence="4" type="ORF">MFP26_07145</name>
</gene>
<proteinExistence type="predicted"/>
<dbReference type="InterPro" id="IPR009302">
    <property type="entry name" value="Tail_length_tape_measure"/>
</dbReference>
<dbReference type="InterPro" id="IPR013491">
    <property type="entry name" value="Tape_meas_N"/>
</dbReference>
<dbReference type="Pfam" id="PF20155">
    <property type="entry name" value="TMP_3"/>
    <property type="match status" value="1"/>
</dbReference>
<keyword evidence="5" id="KW-1185">Reference proteome</keyword>
<dbReference type="Pfam" id="PF06120">
    <property type="entry name" value="Phage_HK97_TLTM"/>
    <property type="match status" value="1"/>
</dbReference>
<name>A0ABT0MRK8_9GAMM</name>
<dbReference type="EMBL" id="JAKPBZ010000108">
    <property type="protein sequence ID" value="MCL2892470.1"/>
    <property type="molecule type" value="Genomic_DNA"/>
</dbReference>
<reference evidence="4 5" key="1">
    <citation type="submission" date="2022-02" db="EMBL/GenBank/DDBJ databases">
        <title>Description of Brenneria tiliae sp. nov. isolated from symptomatic Tilia x moltkei and Tilia x europaea trees in the UK.</title>
        <authorList>
            <person name="Kile H."/>
        </authorList>
    </citation>
    <scope>NUCLEOTIDE SEQUENCE [LARGE SCALE GENOMIC DNA]</scope>
    <source>
        <strain evidence="4 5">MC1SB4.1</strain>
    </source>
</reference>
<evidence type="ECO:0000313" key="5">
    <source>
        <dbReference type="Proteomes" id="UP001203069"/>
    </source>
</evidence>
<keyword evidence="1" id="KW-0175">Coiled coil</keyword>
<evidence type="ECO:0000313" key="4">
    <source>
        <dbReference type="EMBL" id="MCL2892470.1"/>
    </source>
</evidence>
<evidence type="ECO:0000259" key="2">
    <source>
        <dbReference type="Pfam" id="PF06120"/>
    </source>
</evidence>
<comment type="caution">
    <text evidence="4">The sequence shown here is derived from an EMBL/GenBank/DDBJ whole genome shotgun (WGS) entry which is preliminary data.</text>
</comment>
<protein>
    <submittedName>
        <fullName evidence="4">Tape measure protein</fullName>
    </submittedName>
</protein>
<organism evidence="4 5">
    <name type="scientific">Brenneria tiliae</name>
    <dbReference type="NCBI Taxonomy" id="2914984"/>
    <lineage>
        <taxon>Bacteria</taxon>
        <taxon>Pseudomonadati</taxon>
        <taxon>Pseudomonadota</taxon>
        <taxon>Gammaproteobacteria</taxon>
        <taxon>Enterobacterales</taxon>
        <taxon>Pectobacteriaceae</taxon>
        <taxon>Brenneria</taxon>
    </lineage>
</organism>
<sequence length="1063" mass="114747">MATLRELIIKISANSQSFQSEISRASRMGNDYYKTMQNGGRQAAAAARESQRAFAELNNQFVSIKSAAAGIVGAMSVSTLITMADNWGQVTSRMKMATQSGDELSMVQLRLMEISDRTYKPIEEQSELFIRSANAMKELGYSTAGTIDFIDSISSALTINAASADKGQSAINALSKSMVQGKVSGDEWNTVMEVMPTVIGDIARAMGTTETAVKKLAADGKLSMQQFADAVIAAQQKNAELAENMPTTVGDAITKLSNHMKAYVGEANSAYGTTQALSGGISTLADNIDTVATAGAVLVGIGFARYFGGMASGAYSATAGMISAAKSEVALAEAQLRGTQIATARARAAVYRAQQALVAARGTDSQAAAEKRLAATQAAVTRNIAARTAAQTTLNNVTAVGSRLMSGALGLVGGVPGLLMLGAGAWYYMYQKQEQARESAIQYADSIDQVRSSLKEMSLIQINANLGRSSISLNFQEQDIDSQKNKIAELSNQIYNARQAAKNASEGTWLYNDATEKAAMYASQLADEEGKLEQMQNKRKQTQSLIDDLTQQSISKTVEMTGAVSSLADMYDRLNSVTRQTTTLTHSQFSGPILPQLNDKQQAAVIKQQRDRVLSALNDIDKARKQAEFEADDLNLPAGWRQKYISDAEAAFRSNEANKPKTKAQKTDEEKAVDIYDRLIKQQREQLDLGSQNTELAKIKYQTSQGELSTLSDVQKTELLRSAAALDHLKTQERFKELQDELLTPEEALLKKTRERIELLKQAVPATEAYRDAMERISKSTITESPKFGGIDASVGGPSNELIRVAEAQKELEKWHKKQLDMQQELLQTQEGYEQEYADRIVEINATKAQRMQDIQSGYTSASLSMFSDLAGQSASLLQTMGEQGSAAYKALFIASKAVAIAQAIINTELAATKAMAEGGMIFGIPAATMIRGVGYASVSLIASQTLAGMAHDGIDNVPREGTWLLDRGERVIDARTNADLKNYLSTKNVGGISDEQISTISNNRSNITIEQTIQVSGNGDKALTAAMKEAANQGAQQGASLARQQLLQDFQTRGQARRLLGV</sequence>
<evidence type="ECO:0000256" key="1">
    <source>
        <dbReference type="SAM" id="Coils"/>
    </source>
</evidence>
<feature type="domain" description="Tail length tape measure" evidence="2">
    <location>
        <begin position="391"/>
        <end position="656"/>
    </location>
</feature>
<accession>A0ABT0MRK8</accession>
<dbReference type="Proteomes" id="UP001203069">
    <property type="component" value="Unassembled WGS sequence"/>
</dbReference>
<feature type="coiled-coil region" evidence="1">
    <location>
        <begin position="473"/>
        <end position="552"/>
    </location>
</feature>
<dbReference type="NCBIfam" id="TIGR02675">
    <property type="entry name" value="tape_meas_nterm"/>
    <property type="match status" value="1"/>
</dbReference>
<evidence type="ECO:0000259" key="3">
    <source>
        <dbReference type="Pfam" id="PF20155"/>
    </source>
</evidence>
<feature type="domain" description="Tape measure protein N-terminal" evidence="3">
    <location>
        <begin position="79"/>
        <end position="268"/>
    </location>
</feature>